<comment type="subcellular location">
    <subcellularLocation>
        <location evidence="1">Nucleus</location>
    </subcellularLocation>
</comment>
<keyword evidence="10" id="KW-1185">Reference proteome</keyword>
<dbReference type="InterPro" id="IPR053820">
    <property type="entry name" value="MSL3_chromo-like"/>
</dbReference>
<proteinExistence type="predicted"/>
<dbReference type="GO" id="GO:0005634">
    <property type="term" value="C:nucleus"/>
    <property type="evidence" value="ECO:0007669"/>
    <property type="project" value="UniProtKB-SubCell"/>
</dbReference>
<feature type="region of interest" description="Disordered" evidence="6">
    <location>
        <begin position="197"/>
        <end position="246"/>
    </location>
</feature>
<dbReference type="OrthoDB" id="124855at2759"/>
<feature type="domain" description="MRG" evidence="7">
    <location>
        <begin position="292"/>
        <end position="474"/>
    </location>
</feature>
<dbReference type="Pfam" id="PF22732">
    <property type="entry name" value="MSL3_chromo-like"/>
    <property type="match status" value="1"/>
</dbReference>
<dbReference type="PANTHER" id="PTHR10880">
    <property type="entry name" value="MORTALITY FACTOR 4-LIKE PROTEIN"/>
    <property type="match status" value="1"/>
</dbReference>
<dbReference type="Gene3D" id="2.30.30.140">
    <property type="match status" value="1"/>
</dbReference>
<feature type="region of interest" description="Disordered" evidence="6">
    <location>
        <begin position="121"/>
        <end position="151"/>
    </location>
</feature>
<dbReference type="PROSITE" id="PS51640">
    <property type="entry name" value="MRG"/>
    <property type="match status" value="1"/>
</dbReference>
<keyword evidence="3" id="KW-0805">Transcription regulation</keyword>
<name>A0A0B2V4M9_TOXCA</name>
<feature type="compositionally biased region" description="Basic and acidic residues" evidence="6">
    <location>
        <begin position="216"/>
        <end position="227"/>
    </location>
</feature>
<evidence type="ECO:0000256" key="3">
    <source>
        <dbReference type="ARBA" id="ARBA00023015"/>
    </source>
</evidence>
<dbReference type="InterPro" id="IPR026541">
    <property type="entry name" value="MRG_dom"/>
</dbReference>
<feature type="domain" description="MSL3 chromodomain-like" evidence="8">
    <location>
        <begin position="26"/>
        <end position="77"/>
    </location>
</feature>
<dbReference type="GO" id="GO:0006355">
    <property type="term" value="P:regulation of DNA-templated transcription"/>
    <property type="evidence" value="ECO:0007669"/>
    <property type="project" value="InterPro"/>
</dbReference>
<dbReference type="Gene3D" id="1.10.274.30">
    <property type="entry name" value="MRG domain"/>
    <property type="match status" value="1"/>
</dbReference>
<evidence type="ECO:0000256" key="2">
    <source>
        <dbReference type="ARBA" id="ARBA00022853"/>
    </source>
</evidence>
<dbReference type="OMA" id="ASEYYGF"/>
<dbReference type="InterPro" id="IPR038217">
    <property type="entry name" value="MRG_C_sf"/>
</dbReference>
<evidence type="ECO:0000256" key="4">
    <source>
        <dbReference type="ARBA" id="ARBA00023163"/>
    </source>
</evidence>
<dbReference type="SUPFAM" id="SSF54160">
    <property type="entry name" value="Chromo domain-like"/>
    <property type="match status" value="1"/>
</dbReference>
<accession>A0A0B2V4M9</accession>
<feature type="region of interest" description="Disordered" evidence="6">
    <location>
        <begin position="1"/>
        <end position="22"/>
    </location>
</feature>
<dbReference type="InterPro" id="IPR016197">
    <property type="entry name" value="Chromo-like_dom_sf"/>
</dbReference>
<dbReference type="STRING" id="6265.A0A0B2V4M9"/>
<gene>
    <name evidence="9" type="ORF">Tcan_04393</name>
</gene>
<dbReference type="AlphaFoldDB" id="A0A0B2V4M9"/>
<dbReference type="PANTHER" id="PTHR10880:SF48">
    <property type="entry name" value="MORTALITY FACTOR 4 LIKE 2"/>
    <property type="match status" value="1"/>
</dbReference>
<feature type="compositionally biased region" description="Basic and acidic residues" evidence="6">
    <location>
        <begin position="121"/>
        <end position="131"/>
    </location>
</feature>
<dbReference type="InterPro" id="IPR008676">
    <property type="entry name" value="MRG"/>
</dbReference>
<evidence type="ECO:0000259" key="7">
    <source>
        <dbReference type="Pfam" id="PF05712"/>
    </source>
</evidence>
<keyword evidence="5" id="KW-0539">Nucleus</keyword>
<evidence type="ECO:0000256" key="5">
    <source>
        <dbReference type="ARBA" id="ARBA00023242"/>
    </source>
</evidence>
<evidence type="ECO:0000313" key="10">
    <source>
        <dbReference type="Proteomes" id="UP000031036"/>
    </source>
</evidence>
<dbReference type="Pfam" id="PF05712">
    <property type="entry name" value="MRG"/>
    <property type="match status" value="1"/>
</dbReference>
<evidence type="ECO:0000313" key="9">
    <source>
        <dbReference type="EMBL" id="KHN75955.1"/>
    </source>
</evidence>
<evidence type="ECO:0000256" key="6">
    <source>
        <dbReference type="SAM" id="MobiDB-lite"/>
    </source>
</evidence>
<dbReference type="GO" id="GO:0006325">
    <property type="term" value="P:chromatin organization"/>
    <property type="evidence" value="ECO:0007669"/>
    <property type="project" value="UniProtKB-KW"/>
</dbReference>
<dbReference type="Proteomes" id="UP000031036">
    <property type="component" value="Unassembled WGS sequence"/>
</dbReference>
<reference evidence="9 10" key="1">
    <citation type="submission" date="2014-11" db="EMBL/GenBank/DDBJ databases">
        <title>Genetic blueprint of the zoonotic pathogen Toxocara canis.</title>
        <authorList>
            <person name="Zhu X.-Q."/>
            <person name="Korhonen P.K."/>
            <person name="Cai H."/>
            <person name="Young N.D."/>
            <person name="Nejsum P."/>
            <person name="von Samson-Himmelstjerna G."/>
            <person name="Boag P.R."/>
            <person name="Tan P."/>
            <person name="Li Q."/>
            <person name="Min J."/>
            <person name="Yang Y."/>
            <person name="Wang X."/>
            <person name="Fang X."/>
            <person name="Hall R.S."/>
            <person name="Hofmann A."/>
            <person name="Sternberg P.W."/>
            <person name="Jex A.R."/>
            <person name="Gasser R.B."/>
        </authorList>
    </citation>
    <scope>NUCLEOTIDE SEQUENCE [LARGE SCALE GENOMIC DNA]</scope>
    <source>
        <strain evidence="9">PN_DK_2014</strain>
    </source>
</reference>
<keyword evidence="2" id="KW-0156">Chromatin regulator</keyword>
<dbReference type="GO" id="GO:0035267">
    <property type="term" value="C:NuA4 histone acetyltransferase complex"/>
    <property type="evidence" value="ECO:0007669"/>
    <property type="project" value="TreeGrafter"/>
</dbReference>
<keyword evidence="4" id="KW-0804">Transcription</keyword>
<comment type="caution">
    <text evidence="9">The sequence shown here is derived from an EMBL/GenBank/DDBJ whole genome shotgun (WGS) entry which is preliminary data.</text>
</comment>
<protein>
    <submittedName>
        <fullName evidence="9">Mortality factor 4-like protein 2</fullName>
    </submittedName>
</protein>
<dbReference type="EMBL" id="JPKZ01002586">
    <property type="protein sequence ID" value="KHN75955.1"/>
    <property type="molecule type" value="Genomic_DNA"/>
</dbReference>
<sequence>MGSSYVGRKKEETMGSSSQVERKKTYELNERVLCQHTDNLYYDAKIVGMSVARSGTRLYTIHYKGWSKRYDETFEESKAAFRLRPFTESGFIKARAELKAARAKIQLARKAKLSGTRKGFIKKERESEKRQNLVTSSAPGNTARARSESARTARAITTKAKTLKKNACLSVPAALSDKSREGRLKKVEVKMDEDELMAGSVGPAERRSNRSHIASSKRELTKDKRDAVVTSNEHASTKSAAAKRRAEDSLEAMSDVNKLAWGFHQRERSAIKRVAAQYESDAERPFFNVNSKELPPKMKELLKKDMEMSLAGKTLPKLPARSSISKILNEFAKYMQRLNDVCGIPNRRVSVTWKATAASLNECVDGLKDLFDVIVAHQLLTEKELCRHEELLQWGIIRRRRDILGAIPGSHLRPCEVYGYIHLLRLLVNFGPIPQSIGTVDGVVLEALKGFSNCLNLYLVNHAEELFDIAEDYAPIVAQ</sequence>
<organism evidence="9 10">
    <name type="scientific">Toxocara canis</name>
    <name type="common">Canine roundworm</name>
    <dbReference type="NCBI Taxonomy" id="6265"/>
    <lineage>
        <taxon>Eukaryota</taxon>
        <taxon>Metazoa</taxon>
        <taxon>Ecdysozoa</taxon>
        <taxon>Nematoda</taxon>
        <taxon>Chromadorea</taxon>
        <taxon>Rhabditida</taxon>
        <taxon>Spirurina</taxon>
        <taxon>Ascaridomorpha</taxon>
        <taxon>Ascaridoidea</taxon>
        <taxon>Toxocaridae</taxon>
        <taxon>Toxocara</taxon>
    </lineage>
</organism>
<evidence type="ECO:0000259" key="8">
    <source>
        <dbReference type="Pfam" id="PF22732"/>
    </source>
</evidence>
<evidence type="ECO:0000256" key="1">
    <source>
        <dbReference type="ARBA" id="ARBA00004123"/>
    </source>
</evidence>